<dbReference type="CDD" id="cd04280">
    <property type="entry name" value="ZnMc_astacin_like"/>
    <property type="match status" value="1"/>
</dbReference>
<dbReference type="InterPro" id="IPR001506">
    <property type="entry name" value="Peptidase_M12A"/>
</dbReference>
<dbReference type="AlphaFoldDB" id="A0A8K0KC36"/>
<reference evidence="9" key="2">
    <citation type="submission" date="2017-10" db="EMBL/GenBank/DDBJ databases">
        <title>Ladona fulva Genome sequencing and assembly.</title>
        <authorList>
            <person name="Murali S."/>
            <person name="Richards S."/>
            <person name="Bandaranaike D."/>
            <person name="Bellair M."/>
            <person name="Blankenburg K."/>
            <person name="Chao H."/>
            <person name="Dinh H."/>
            <person name="Doddapaneni H."/>
            <person name="Dugan-Rocha S."/>
            <person name="Elkadiri S."/>
            <person name="Gnanaolivu R."/>
            <person name="Hernandez B."/>
            <person name="Skinner E."/>
            <person name="Javaid M."/>
            <person name="Lee S."/>
            <person name="Li M."/>
            <person name="Ming W."/>
            <person name="Munidasa M."/>
            <person name="Muniz J."/>
            <person name="Nguyen L."/>
            <person name="Hughes D."/>
            <person name="Osuji N."/>
            <person name="Pu L.-L."/>
            <person name="Puazo M."/>
            <person name="Qu C."/>
            <person name="Quiroz J."/>
            <person name="Raj R."/>
            <person name="Weissenberger G."/>
            <person name="Xin Y."/>
            <person name="Zou X."/>
            <person name="Han Y."/>
            <person name="Worley K."/>
            <person name="Muzny D."/>
            <person name="Gibbs R."/>
        </authorList>
    </citation>
    <scope>NUCLEOTIDE SEQUENCE</scope>
    <source>
        <strain evidence="9">Sampled in the wild</strain>
    </source>
</reference>
<dbReference type="Proteomes" id="UP000792457">
    <property type="component" value="Unassembled WGS sequence"/>
</dbReference>
<evidence type="ECO:0000256" key="5">
    <source>
        <dbReference type="ARBA" id="ARBA00023049"/>
    </source>
</evidence>
<keyword evidence="4 6" id="KW-0862">Zinc</keyword>
<dbReference type="PROSITE" id="PS51257">
    <property type="entry name" value="PROKAR_LIPOPROTEIN"/>
    <property type="match status" value="1"/>
</dbReference>
<dbReference type="PROSITE" id="PS51864">
    <property type="entry name" value="ASTACIN"/>
    <property type="match status" value="1"/>
</dbReference>
<evidence type="ECO:0000313" key="9">
    <source>
        <dbReference type="EMBL" id="KAG8232232.1"/>
    </source>
</evidence>
<comment type="cofactor">
    <cofactor evidence="6 7">
        <name>Zn(2+)</name>
        <dbReference type="ChEBI" id="CHEBI:29105"/>
    </cofactor>
    <text evidence="6 7">Binds 1 zinc ion per subunit.</text>
</comment>
<dbReference type="GO" id="GO:0004222">
    <property type="term" value="F:metalloendopeptidase activity"/>
    <property type="evidence" value="ECO:0007669"/>
    <property type="project" value="UniProtKB-UniRule"/>
</dbReference>
<protein>
    <recommendedName>
        <fullName evidence="7">Metalloendopeptidase</fullName>
        <ecNumber evidence="7">3.4.24.-</ecNumber>
    </recommendedName>
</protein>
<dbReference type="InterPro" id="IPR034035">
    <property type="entry name" value="Astacin-like_dom"/>
</dbReference>
<evidence type="ECO:0000256" key="2">
    <source>
        <dbReference type="ARBA" id="ARBA00022723"/>
    </source>
</evidence>
<comment type="caution">
    <text evidence="9">The sequence shown here is derived from an EMBL/GenBank/DDBJ whole genome shotgun (WGS) entry which is preliminary data.</text>
</comment>
<evidence type="ECO:0000256" key="3">
    <source>
        <dbReference type="ARBA" id="ARBA00022801"/>
    </source>
</evidence>
<feature type="active site" evidence="6">
    <location>
        <position position="27"/>
    </location>
</feature>
<accession>A0A8K0KC36</accession>
<reference evidence="9" key="1">
    <citation type="submission" date="2013-04" db="EMBL/GenBank/DDBJ databases">
        <authorList>
            <person name="Qu J."/>
            <person name="Murali S.C."/>
            <person name="Bandaranaike D."/>
            <person name="Bellair M."/>
            <person name="Blankenburg K."/>
            <person name="Chao H."/>
            <person name="Dinh H."/>
            <person name="Doddapaneni H."/>
            <person name="Downs B."/>
            <person name="Dugan-Rocha S."/>
            <person name="Elkadiri S."/>
            <person name="Gnanaolivu R.D."/>
            <person name="Hernandez B."/>
            <person name="Javaid M."/>
            <person name="Jayaseelan J.C."/>
            <person name="Lee S."/>
            <person name="Li M."/>
            <person name="Ming W."/>
            <person name="Munidasa M."/>
            <person name="Muniz J."/>
            <person name="Nguyen L."/>
            <person name="Ongeri F."/>
            <person name="Osuji N."/>
            <person name="Pu L.-L."/>
            <person name="Puazo M."/>
            <person name="Qu C."/>
            <person name="Quiroz J."/>
            <person name="Raj R."/>
            <person name="Weissenberger G."/>
            <person name="Xin Y."/>
            <person name="Zou X."/>
            <person name="Han Y."/>
            <person name="Richards S."/>
            <person name="Worley K."/>
            <person name="Muzny D."/>
            <person name="Gibbs R."/>
        </authorList>
    </citation>
    <scope>NUCLEOTIDE SEQUENCE</scope>
    <source>
        <strain evidence="9">Sampled in the wild</strain>
    </source>
</reference>
<dbReference type="PANTHER" id="PTHR10127:SF780">
    <property type="entry name" value="METALLOENDOPEPTIDASE"/>
    <property type="match status" value="1"/>
</dbReference>
<evidence type="ECO:0000259" key="8">
    <source>
        <dbReference type="PROSITE" id="PS51864"/>
    </source>
</evidence>
<evidence type="ECO:0000256" key="6">
    <source>
        <dbReference type="PROSITE-ProRule" id="PRU01211"/>
    </source>
</evidence>
<comment type="caution">
    <text evidence="6">Lacks conserved residue(s) required for the propagation of feature annotation.</text>
</comment>
<evidence type="ECO:0000313" key="10">
    <source>
        <dbReference type="Proteomes" id="UP000792457"/>
    </source>
</evidence>
<dbReference type="GO" id="GO:0008270">
    <property type="term" value="F:zinc ion binding"/>
    <property type="evidence" value="ECO:0007669"/>
    <property type="project" value="UniProtKB-UniRule"/>
</dbReference>
<proteinExistence type="predicted"/>
<keyword evidence="2 6" id="KW-0479">Metal-binding</keyword>
<dbReference type="Gene3D" id="3.40.390.10">
    <property type="entry name" value="Collagenase (Catalytic Domain)"/>
    <property type="match status" value="1"/>
</dbReference>
<gene>
    <name evidence="9" type="ORF">J437_LFUL011978</name>
</gene>
<dbReference type="PANTHER" id="PTHR10127">
    <property type="entry name" value="DISCOIDIN, CUB, EGF, LAMININ , AND ZINC METALLOPROTEASE DOMAIN CONTAINING"/>
    <property type="match status" value="1"/>
</dbReference>
<organism evidence="9 10">
    <name type="scientific">Ladona fulva</name>
    <name type="common">Scarce chaser dragonfly</name>
    <name type="synonym">Libellula fulva</name>
    <dbReference type="NCBI Taxonomy" id="123851"/>
    <lineage>
        <taxon>Eukaryota</taxon>
        <taxon>Metazoa</taxon>
        <taxon>Ecdysozoa</taxon>
        <taxon>Arthropoda</taxon>
        <taxon>Hexapoda</taxon>
        <taxon>Insecta</taxon>
        <taxon>Pterygota</taxon>
        <taxon>Palaeoptera</taxon>
        <taxon>Odonata</taxon>
        <taxon>Epiprocta</taxon>
        <taxon>Anisoptera</taxon>
        <taxon>Libelluloidea</taxon>
        <taxon>Libellulidae</taxon>
        <taxon>Ladona</taxon>
    </lineage>
</organism>
<dbReference type="Pfam" id="PF01400">
    <property type="entry name" value="Astacin"/>
    <property type="match status" value="1"/>
</dbReference>
<sequence>MVGRSGYGAQALSLGYGCAQRGVIVHELLHAVGFWHEHSRADRDDHVTIFWGNILRGMEHNFQRLSWQFVTNLGAPYDTGSIMHYDPYSFSKDKTSPTILPKRRGVSIGQRFGFSEIDLWKLNRLYACRHSGYSTNDETAENSINKENGESNLWTASIIHCYTF</sequence>
<dbReference type="InterPro" id="IPR006026">
    <property type="entry name" value="Peptidase_Metallo"/>
</dbReference>
<feature type="binding site" evidence="6">
    <location>
        <position position="36"/>
    </location>
    <ligand>
        <name>Zn(2+)</name>
        <dbReference type="ChEBI" id="CHEBI:29105"/>
        <note>catalytic</note>
    </ligand>
</feature>
<keyword evidence="10" id="KW-1185">Reference proteome</keyword>
<keyword evidence="1 6" id="KW-0645">Protease</keyword>
<evidence type="ECO:0000256" key="1">
    <source>
        <dbReference type="ARBA" id="ARBA00022670"/>
    </source>
</evidence>
<evidence type="ECO:0000256" key="7">
    <source>
        <dbReference type="RuleBase" id="RU361183"/>
    </source>
</evidence>
<feature type="domain" description="Peptidase M12A" evidence="8">
    <location>
        <begin position="1"/>
        <end position="129"/>
    </location>
</feature>
<keyword evidence="3 6" id="KW-0378">Hydrolase</keyword>
<feature type="binding site" evidence="6">
    <location>
        <position position="26"/>
    </location>
    <ligand>
        <name>Zn(2+)</name>
        <dbReference type="ChEBI" id="CHEBI:29105"/>
        <note>catalytic</note>
    </ligand>
</feature>
<dbReference type="GO" id="GO:0006508">
    <property type="term" value="P:proteolysis"/>
    <property type="evidence" value="ECO:0007669"/>
    <property type="project" value="UniProtKB-KW"/>
</dbReference>
<evidence type="ECO:0000256" key="4">
    <source>
        <dbReference type="ARBA" id="ARBA00022833"/>
    </source>
</evidence>
<dbReference type="EC" id="3.4.24.-" evidence="7"/>
<dbReference type="SMART" id="SM00235">
    <property type="entry name" value="ZnMc"/>
    <property type="match status" value="1"/>
</dbReference>
<dbReference type="InterPro" id="IPR024079">
    <property type="entry name" value="MetalloPept_cat_dom_sf"/>
</dbReference>
<feature type="binding site" evidence="6">
    <location>
        <position position="30"/>
    </location>
    <ligand>
        <name>Zn(2+)</name>
        <dbReference type="ChEBI" id="CHEBI:29105"/>
        <note>catalytic</note>
    </ligand>
</feature>
<keyword evidence="5 6" id="KW-0482">Metalloprotease</keyword>
<dbReference type="OrthoDB" id="291007at2759"/>
<dbReference type="SUPFAM" id="SSF55486">
    <property type="entry name" value="Metalloproteases ('zincins'), catalytic domain"/>
    <property type="match status" value="1"/>
</dbReference>
<dbReference type="PRINTS" id="PR00480">
    <property type="entry name" value="ASTACIN"/>
</dbReference>
<name>A0A8K0KC36_LADFU</name>
<dbReference type="EMBL" id="KZ308604">
    <property type="protein sequence ID" value="KAG8232232.1"/>
    <property type="molecule type" value="Genomic_DNA"/>
</dbReference>